<feature type="transmembrane region" description="Helical" evidence="6">
    <location>
        <begin position="7"/>
        <end position="28"/>
    </location>
</feature>
<evidence type="ECO:0000256" key="1">
    <source>
        <dbReference type="ARBA" id="ARBA00004651"/>
    </source>
</evidence>
<evidence type="ECO:0000256" key="5">
    <source>
        <dbReference type="ARBA" id="ARBA00023136"/>
    </source>
</evidence>
<keyword evidence="8" id="KW-1185">Reference proteome</keyword>
<feature type="transmembrane region" description="Helical" evidence="6">
    <location>
        <begin position="429"/>
        <end position="455"/>
    </location>
</feature>
<evidence type="ECO:0000256" key="4">
    <source>
        <dbReference type="ARBA" id="ARBA00022989"/>
    </source>
</evidence>
<evidence type="ECO:0000256" key="6">
    <source>
        <dbReference type="SAM" id="Phobius"/>
    </source>
</evidence>
<feature type="transmembrane region" description="Helical" evidence="6">
    <location>
        <begin position="153"/>
        <end position="176"/>
    </location>
</feature>
<dbReference type="GeneID" id="83155719"/>
<gene>
    <name evidence="7" type="ordered locus">RUM_09600</name>
</gene>
<dbReference type="InterPro" id="IPR050833">
    <property type="entry name" value="Poly_Biosynth_Transport"/>
</dbReference>
<feature type="transmembrane region" description="Helical" evidence="6">
    <location>
        <begin position="375"/>
        <end position="393"/>
    </location>
</feature>
<protein>
    <submittedName>
        <fullName evidence="7">Uncharacterized protein</fullName>
    </submittedName>
</protein>
<dbReference type="PANTHER" id="PTHR30250:SF26">
    <property type="entry name" value="PSMA PROTEIN"/>
    <property type="match status" value="1"/>
</dbReference>
<feature type="transmembrane region" description="Helical" evidence="6">
    <location>
        <begin position="120"/>
        <end position="141"/>
    </location>
</feature>
<evidence type="ECO:0000256" key="3">
    <source>
        <dbReference type="ARBA" id="ARBA00022692"/>
    </source>
</evidence>
<dbReference type="AlphaFoldDB" id="D4LBY5"/>
<keyword evidence="4 6" id="KW-1133">Transmembrane helix</keyword>
<feature type="transmembrane region" description="Helical" evidence="6">
    <location>
        <begin position="182"/>
        <end position="204"/>
    </location>
</feature>
<dbReference type="RefSeq" id="WP_015558037.1">
    <property type="nucleotide sequence ID" value="NC_021039.1"/>
</dbReference>
<dbReference type="PATRIC" id="fig|213810.4.peg.862"/>
<dbReference type="EMBL" id="FP929052">
    <property type="protein sequence ID" value="CBL17130.1"/>
    <property type="molecule type" value="Genomic_DNA"/>
</dbReference>
<feature type="transmembrane region" description="Helical" evidence="6">
    <location>
        <begin position="91"/>
        <end position="114"/>
    </location>
</feature>
<reference evidence="7" key="2">
    <citation type="submission" date="2010-03" db="EMBL/GenBank/DDBJ databases">
        <authorList>
            <person name="Pajon A."/>
        </authorList>
    </citation>
    <scope>NUCLEOTIDE SEQUENCE</scope>
    <source>
        <strain evidence="7">Type strain: 18P13</strain>
    </source>
</reference>
<proteinExistence type="predicted"/>
<dbReference type="BioCyc" id="RCHA213810:RUM_RS04610-MONOMER"/>
<keyword evidence="2" id="KW-1003">Cell membrane</keyword>
<dbReference type="KEGG" id="rch:RUM_09600"/>
<dbReference type="GO" id="GO:0005886">
    <property type="term" value="C:plasma membrane"/>
    <property type="evidence" value="ECO:0007669"/>
    <property type="project" value="UniProtKB-SubCell"/>
</dbReference>
<dbReference type="PANTHER" id="PTHR30250">
    <property type="entry name" value="PST FAMILY PREDICTED COLANIC ACID TRANSPORTER"/>
    <property type="match status" value="1"/>
</dbReference>
<feature type="transmembrane region" description="Helical" evidence="6">
    <location>
        <begin position="303"/>
        <end position="324"/>
    </location>
</feature>
<name>D4LBY5_RUMC1</name>
<feature type="transmembrane region" description="Helical" evidence="6">
    <location>
        <begin position="461"/>
        <end position="487"/>
    </location>
</feature>
<comment type="subcellular location">
    <subcellularLocation>
        <location evidence="1">Cell membrane</location>
        <topology evidence="1">Multi-pass membrane protein</topology>
    </subcellularLocation>
</comment>
<dbReference type="HOGENOM" id="CLU_040766_0_0_9"/>
<dbReference type="Proteomes" id="UP000007054">
    <property type="component" value="Chromosome"/>
</dbReference>
<organism evidence="7 8">
    <name type="scientific">Ruminococcus champanellensis (strain DSM 18848 / JCM 17042 / KCTC 15320 / 18P13)</name>
    <dbReference type="NCBI Taxonomy" id="213810"/>
    <lineage>
        <taxon>Bacteria</taxon>
        <taxon>Bacillati</taxon>
        <taxon>Bacillota</taxon>
        <taxon>Clostridia</taxon>
        <taxon>Eubacteriales</taxon>
        <taxon>Oscillospiraceae</taxon>
        <taxon>Ruminococcus</taxon>
    </lineage>
</organism>
<feature type="transmembrane region" description="Helical" evidence="6">
    <location>
        <begin position="399"/>
        <end position="417"/>
    </location>
</feature>
<keyword evidence="5 6" id="KW-0472">Membrane</keyword>
<accession>D4LBY5</accession>
<feature type="transmembrane region" description="Helical" evidence="6">
    <location>
        <begin position="336"/>
        <end position="354"/>
    </location>
</feature>
<evidence type="ECO:0000313" key="7">
    <source>
        <dbReference type="EMBL" id="CBL17130.1"/>
    </source>
</evidence>
<dbReference type="STRING" id="213810.RUM_09600"/>
<sequence>MTRKTKLMLNSASSLIYQMITIVCGFILPRFFLSFYGSAVNGLISSITQFLGFISLAECGVGAVVQSALYKPLANNDMQEVSKIMKSADRFFKRIAYILLAYIAILMVFYPLITLKSFDYFFTLVLIFVISISSFVQYYLGMTYRLLLNADQLGFIQYSIHSAALILNTVSCILLMKAGTSIQIVKLTTSLIFLIQPLLLAAIAKRKYKIDHKIQYAEEPIKQKWNGLAQHIATVVLGNTDTVVLTFLSTLENVSIYAVYHLVVNGVKQIVVSMTNGMQAMLGNMLAKNETDELNRSFSHIEWFLHTLVTLVFSVAAVLIVPFVRVYTTNISDANYIVPAFAYLITIAQASYCLRLPYNIMVLAAGHYKQTQWSAIIEATINIVVSVVLVFNFGLIGVAIGTLAAMAYRTIYLAWYLSRSILYRPLKHFLKHILTDTICVVLLFGLVKLFSAFFTMGQISYAAWIILAVKVGCAALLSNIAVNAFLYKREVSDAVKKMRHKI</sequence>
<feature type="transmembrane region" description="Helical" evidence="6">
    <location>
        <begin position="48"/>
        <end position="70"/>
    </location>
</feature>
<reference evidence="7" key="1">
    <citation type="submission" date="2010-03" db="EMBL/GenBank/DDBJ databases">
        <title>The genome sequence of Ruminococcus sp. 18P13.</title>
        <authorList>
            <consortium name="metaHIT consortium -- http://www.metahit.eu/"/>
            <person name="Pajon A."/>
            <person name="Turner K."/>
            <person name="Parkhill J."/>
            <person name="Bernalier A."/>
        </authorList>
    </citation>
    <scope>NUCLEOTIDE SEQUENCE [LARGE SCALE GENOMIC DNA]</scope>
    <source>
        <strain evidence="7">Type strain: 18P13</strain>
    </source>
</reference>
<evidence type="ECO:0000313" key="8">
    <source>
        <dbReference type="Proteomes" id="UP000007054"/>
    </source>
</evidence>
<keyword evidence="3 6" id="KW-0812">Transmembrane</keyword>
<evidence type="ECO:0000256" key="2">
    <source>
        <dbReference type="ARBA" id="ARBA00022475"/>
    </source>
</evidence>